<dbReference type="PIRSF" id="PIRSF001491">
    <property type="entry name" value="Ppentomutase"/>
    <property type="match status" value="1"/>
</dbReference>
<feature type="binding site" evidence="6">
    <location>
        <position position="15"/>
    </location>
    <ligand>
        <name>Mn(2+)</name>
        <dbReference type="ChEBI" id="CHEBI:29035"/>
        <label>1</label>
    </ligand>
</feature>
<evidence type="ECO:0000256" key="5">
    <source>
        <dbReference type="ARBA" id="ARBA00023235"/>
    </source>
</evidence>
<dbReference type="InterPro" id="IPR010045">
    <property type="entry name" value="DeoB"/>
</dbReference>
<feature type="binding site" evidence="6">
    <location>
        <position position="287"/>
    </location>
    <ligand>
        <name>Mn(2+)</name>
        <dbReference type="ChEBI" id="CHEBI:29035"/>
        <label>2</label>
    </ligand>
</feature>
<dbReference type="PANTHER" id="PTHR21110:SF0">
    <property type="entry name" value="PHOSPHOPENTOMUTASE"/>
    <property type="match status" value="1"/>
</dbReference>
<dbReference type="EMBL" id="VJVV01000009">
    <property type="protein sequence ID" value="TRO79677.1"/>
    <property type="molecule type" value="Genomic_DNA"/>
</dbReference>
<proteinExistence type="inferred from homology"/>
<gene>
    <name evidence="6" type="primary">deoB</name>
    <name evidence="9" type="ORF">FL622_12250</name>
</gene>
<comment type="function">
    <text evidence="6">Isomerase that catalyzes the conversion of deoxy-ribose 1-phosphate (dRib-1-P) and ribose 1-phosphate (Rib-1-P) to deoxy-ribose 5-phosphate (dRib-5-P) and ribose 5-phosphate (Rib-5-P), respectively.</text>
</comment>
<evidence type="ECO:0000256" key="1">
    <source>
        <dbReference type="ARBA" id="ARBA00010373"/>
    </source>
</evidence>
<evidence type="ECO:0000256" key="6">
    <source>
        <dbReference type="HAMAP-Rule" id="MF_00740"/>
    </source>
</evidence>
<dbReference type="GO" id="GO:0000287">
    <property type="term" value="F:magnesium ion binding"/>
    <property type="evidence" value="ECO:0007669"/>
    <property type="project" value="UniProtKB-UniRule"/>
</dbReference>
<dbReference type="HAMAP" id="MF_00740">
    <property type="entry name" value="Phosphopentomut"/>
    <property type="match status" value="1"/>
</dbReference>
<dbReference type="GO" id="GO:0009117">
    <property type="term" value="P:nucleotide metabolic process"/>
    <property type="evidence" value="ECO:0007669"/>
    <property type="project" value="UniProtKB-UniRule"/>
</dbReference>
<reference evidence="9 10" key="1">
    <citation type="submission" date="2019-07" db="EMBL/GenBank/DDBJ databases">
        <title>Insights of Desulfuromonas acetexigens electromicrobiology.</title>
        <authorList>
            <person name="Katuri K."/>
            <person name="Sapireddy V."/>
            <person name="Shaw D.R."/>
            <person name="Saikaly P."/>
        </authorList>
    </citation>
    <scope>NUCLEOTIDE SEQUENCE [LARGE SCALE GENOMIC DNA]</scope>
    <source>
        <strain evidence="9 10">2873</strain>
    </source>
</reference>
<feature type="binding site" evidence="6">
    <location>
        <position position="340"/>
    </location>
    <ligand>
        <name>Mn(2+)</name>
        <dbReference type="ChEBI" id="CHEBI:29035"/>
        <label>2</label>
    </ligand>
</feature>
<organism evidence="9 10">
    <name type="scientific">Trichloromonas acetexigens</name>
    <dbReference type="NCBI Taxonomy" id="38815"/>
    <lineage>
        <taxon>Bacteria</taxon>
        <taxon>Pseudomonadati</taxon>
        <taxon>Thermodesulfobacteriota</taxon>
        <taxon>Desulfuromonadia</taxon>
        <taxon>Desulfuromonadales</taxon>
        <taxon>Trichloromonadaceae</taxon>
        <taxon>Trichloromonas</taxon>
    </lineage>
</organism>
<dbReference type="NCBIfam" id="TIGR01696">
    <property type="entry name" value="deoB"/>
    <property type="match status" value="1"/>
</dbReference>
<dbReference type="GO" id="GO:0005829">
    <property type="term" value="C:cytosol"/>
    <property type="evidence" value="ECO:0007669"/>
    <property type="project" value="TreeGrafter"/>
</dbReference>
<dbReference type="Proteomes" id="UP000317155">
    <property type="component" value="Unassembled WGS sequence"/>
</dbReference>
<protein>
    <recommendedName>
        <fullName evidence="6 7">Phosphopentomutase</fullName>
        <ecNumber evidence="6 7">5.4.2.7</ecNumber>
    </recommendedName>
    <alternativeName>
        <fullName evidence="6">Phosphodeoxyribomutase</fullName>
    </alternativeName>
</protein>
<keyword evidence="3 6" id="KW-0479">Metal-binding</keyword>
<dbReference type="UniPathway" id="UPA00087">
    <property type="reaction ID" value="UER00173"/>
</dbReference>
<dbReference type="GO" id="GO:0043094">
    <property type="term" value="P:metabolic compound salvage"/>
    <property type="evidence" value="ECO:0007669"/>
    <property type="project" value="UniProtKB-UniRule"/>
</dbReference>
<dbReference type="GO" id="GO:0006018">
    <property type="term" value="P:2-deoxyribose 1-phosphate catabolic process"/>
    <property type="evidence" value="ECO:0007669"/>
    <property type="project" value="UniProtKB-UniRule"/>
</dbReference>
<dbReference type="Gene3D" id="3.30.70.1250">
    <property type="entry name" value="Phosphopentomutase"/>
    <property type="match status" value="1"/>
</dbReference>
<dbReference type="InterPro" id="IPR006124">
    <property type="entry name" value="Metalloenzyme"/>
</dbReference>
<feature type="binding site" evidence="6">
    <location>
        <position position="292"/>
    </location>
    <ligand>
        <name>Mn(2+)</name>
        <dbReference type="ChEBI" id="CHEBI:29035"/>
        <label>2</label>
    </ligand>
</feature>
<comment type="subcellular location">
    <subcellularLocation>
        <location evidence="6">Cytoplasm</location>
    </subcellularLocation>
</comment>
<dbReference type="Gene3D" id="3.40.720.10">
    <property type="entry name" value="Alkaline Phosphatase, subunit A"/>
    <property type="match status" value="1"/>
</dbReference>
<feature type="domain" description="Metalloenzyme" evidence="8">
    <location>
        <begin position="7"/>
        <end position="379"/>
    </location>
</feature>
<dbReference type="SUPFAM" id="SSF143856">
    <property type="entry name" value="DeoB insert domain-like"/>
    <property type="match status" value="1"/>
</dbReference>
<keyword evidence="4 6" id="KW-0464">Manganese</keyword>
<dbReference type="AlphaFoldDB" id="A0A550J8V6"/>
<name>A0A550J8V6_9BACT</name>
<dbReference type="GO" id="GO:0008973">
    <property type="term" value="F:phosphopentomutase activity"/>
    <property type="evidence" value="ECO:0007669"/>
    <property type="project" value="UniProtKB-UniRule"/>
</dbReference>
<dbReference type="EC" id="5.4.2.7" evidence="6 7"/>
<comment type="catalytic activity">
    <reaction evidence="6">
        <text>2-deoxy-alpha-D-ribose 1-phosphate = 2-deoxy-D-ribose 5-phosphate</text>
        <dbReference type="Rhea" id="RHEA:27658"/>
        <dbReference type="ChEBI" id="CHEBI:57259"/>
        <dbReference type="ChEBI" id="CHEBI:62877"/>
        <dbReference type="EC" id="5.4.2.7"/>
    </reaction>
</comment>
<dbReference type="InterPro" id="IPR017850">
    <property type="entry name" value="Alkaline_phosphatase_core_sf"/>
</dbReference>
<comment type="cofactor">
    <cofactor evidence="6">
        <name>Mn(2+)</name>
        <dbReference type="ChEBI" id="CHEBI:29035"/>
    </cofactor>
    <text evidence="6">Binds 2 manganese ions.</text>
</comment>
<dbReference type="OrthoDB" id="9769930at2"/>
<comment type="caution">
    <text evidence="9">The sequence shown here is derived from an EMBL/GenBank/DDBJ whole genome shotgun (WGS) entry which is preliminary data.</text>
</comment>
<evidence type="ECO:0000256" key="7">
    <source>
        <dbReference type="NCBIfam" id="TIGR01696"/>
    </source>
</evidence>
<dbReference type="NCBIfam" id="NF003766">
    <property type="entry name" value="PRK05362.1"/>
    <property type="match status" value="1"/>
</dbReference>
<comment type="pathway">
    <text evidence="6">Carbohydrate degradation; 2-deoxy-D-ribose 1-phosphate degradation; D-glyceraldehyde 3-phosphate and acetaldehyde from 2-deoxy-alpha-D-ribose 1-phosphate: step 1/2.</text>
</comment>
<dbReference type="GO" id="GO:0030145">
    <property type="term" value="F:manganese ion binding"/>
    <property type="evidence" value="ECO:0007669"/>
    <property type="project" value="UniProtKB-UniRule"/>
</dbReference>
<keyword evidence="10" id="KW-1185">Reference proteome</keyword>
<evidence type="ECO:0000256" key="3">
    <source>
        <dbReference type="ARBA" id="ARBA00022723"/>
    </source>
</evidence>
<comment type="similarity">
    <text evidence="1 6">Belongs to the phosphopentomutase family.</text>
</comment>
<dbReference type="Pfam" id="PF01676">
    <property type="entry name" value="Metalloenzyme"/>
    <property type="match status" value="1"/>
</dbReference>
<comment type="catalytic activity">
    <reaction evidence="6">
        <text>alpha-D-ribose 1-phosphate = D-ribose 5-phosphate</text>
        <dbReference type="Rhea" id="RHEA:18793"/>
        <dbReference type="ChEBI" id="CHEBI:57720"/>
        <dbReference type="ChEBI" id="CHEBI:78346"/>
        <dbReference type="EC" id="5.4.2.7"/>
    </reaction>
</comment>
<evidence type="ECO:0000313" key="10">
    <source>
        <dbReference type="Proteomes" id="UP000317155"/>
    </source>
</evidence>
<dbReference type="PANTHER" id="PTHR21110">
    <property type="entry name" value="PHOSPHOPENTOMUTASE"/>
    <property type="match status" value="1"/>
</dbReference>
<dbReference type="SUPFAM" id="SSF53649">
    <property type="entry name" value="Alkaline phosphatase-like"/>
    <property type="match status" value="1"/>
</dbReference>
<dbReference type="CDD" id="cd16009">
    <property type="entry name" value="PPM"/>
    <property type="match status" value="1"/>
</dbReference>
<accession>A0A550J8V6</accession>
<keyword evidence="2 6" id="KW-0963">Cytoplasm</keyword>
<feature type="binding site" evidence="6">
    <location>
        <position position="328"/>
    </location>
    <ligand>
        <name>Mn(2+)</name>
        <dbReference type="ChEBI" id="CHEBI:29035"/>
        <label>1</label>
    </ligand>
</feature>
<evidence type="ECO:0000256" key="4">
    <source>
        <dbReference type="ARBA" id="ARBA00023211"/>
    </source>
</evidence>
<sequence length="393" mass="41648">MRGGGVKRVLLITLDGCGIGELPDAARYGDVGANTLGHVAEACGGLDLPHLQALGLGNILQLPGVPTVAAPQGGWGRMAEASAGKDTTTGHWEIAGIIEPNPLPTYPTGFPEEIIAALRRETGLDFLGNIAASGTEILKELGDEHLRSGRPIVYTSADSVFQVAAHEGIIPVERLYEICRAARRILDPYRIGRVIARPFVGDAPENYRRTANRHDFSLSPTAPTILDGMTAAGIPVFGVGKIRDIFAGCGIGDYVYSSDNRDGMAKTLTALAAMERGLIFTNLVDFDMLYGHRLDAKGFGQALEEFDRWLPECRAALKAEDLLIVTADHGCDPTTPGSDHTREYVPLLVWSPAMAQGTALGVRTSFADVAATLAEAYGLPVGAGKGFLGELTG</sequence>
<dbReference type="GO" id="GO:0006015">
    <property type="term" value="P:5-phosphoribose 1-diphosphate biosynthetic process"/>
    <property type="evidence" value="ECO:0007669"/>
    <property type="project" value="UniProtKB-UniPathway"/>
</dbReference>
<keyword evidence="5 6" id="KW-0413">Isomerase</keyword>
<dbReference type="FunFam" id="3.30.70.1250:FF:000001">
    <property type="entry name" value="Phosphopentomutase"/>
    <property type="match status" value="1"/>
</dbReference>
<evidence type="ECO:0000313" key="9">
    <source>
        <dbReference type="EMBL" id="TRO79677.1"/>
    </source>
</evidence>
<feature type="binding site" evidence="6">
    <location>
        <position position="329"/>
    </location>
    <ligand>
        <name>Mn(2+)</name>
        <dbReference type="ChEBI" id="CHEBI:29035"/>
        <label>1</label>
    </ligand>
</feature>
<evidence type="ECO:0000259" key="8">
    <source>
        <dbReference type="Pfam" id="PF01676"/>
    </source>
</evidence>
<evidence type="ECO:0000256" key="2">
    <source>
        <dbReference type="ARBA" id="ARBA00022490"/>
    </source>
</evidence>
<dbReference type="InterPro" id="IPR024052">
    <property type="entry name" value="Phosphopentomutase_DeoB_cap_sf"/>
</dbReference>